<dbReference type="InterPro" id="IPR001765">
    <property type="entry name" value="Carbonic_anhydrase"/>
</dbReference>
<keyword evidence="11" id="KW-1185">Reference proteome</keyword>
<dbReference type="Gene3D" id="3.40.1050.10">
    <property type="entry name" value="Carbonic anhydrase"/>
    <property type="match status" value="1"/>
</dbReference>
<dbReference type="CDD" id="cd00884">
    <property type="entry name" value="beta_CA_cladeB"/>
    <property type="match status" value="1"/>
</dbReference>
<comment type="catalytic activity">
    <reaction evidence="7 9">
        <text>hydrogencarbonate + H(+) = CO2 + H2O</text>
        <dbReference type="Rhea" id="RHEA:10748"/>
        <dbReference type="ChEBI" id="CHEBI:15377"/>
        <dbReference type="ChEBI" id="CHEBI:15378"/>
        <dbReference type="ChEBI" id="CHEBI:16526"/>
        <dbReference type="ChEBI" id="CHEBI:17544"/>
        <dbReference type="EC" id="4.2.1.1"/>
    </reaction>
</comment>
<dbReference type="PANTHER" id="PTHR11002">
    <property type="entry name" value="CARBONIC ANHYDRASE"/>
    <property type="match status" value="1"/>
</dbReference>
<gene>
    <name evidence="10" type="ORF">M0R45_009600</name>
</gene>
<evidence type="ECO:0000256" key="7">
    <source>
        <dbReference type="ARBA" id="ARBA00048348"/>
    </source>
</evidence>
<sequence length="262" mass="29305">MASQLAIQRLNKFLSEKEELEEVAAAKIEKLMTELLRPGDHHFDPVQRIIHGFMDFRMHKFDKNPCLYAQLAQGQSPKFLVFACSDSRVSPSYILNFQPGEAFMARNIANLVPKFNQLKHSGTGAIIEYAITALEVENILVIGHSKCGGIQRLMEHPEDGSAPFDFIDEWVQIGAPAKDKVIAEGIGGDDKQAQFDSCAKEAVNVSLENLLSYPYVKKAASERKLALRGGFYDFVNGVFELWEKHGSHISTPITIPPLHRHN</sequence>
<name>A0AAW1Y4M9_RUBAR</name>
<evidence type="ECO:0000256" key="1">
    <source>
        <dbReference type="ARBA" id="ARBA00002904"/>
    </source>
</evidence>
<proteinExistence type="inferred from homology"/>
<keyword evidence="6 9" id="KW-0456">Lyase</keyword>
<evidence type="ECO:0000256" key="8">
    <source>
        <dbReference type="PIRSR" id="PIRSR601765-1"/>
    </source>
</evidence>
<dbReference type="GO" id="GO:0015976">
    <property type="term" value="P:carbon utilization"/>
    <property type="evidence" value="ECO:0007669"/>
    <property type="project" value="InterPro"/>
</dbReference>
<protein>
    <recommendedName>
        <fullName evidence="3 9">Carbonic anhydrase</fullName>
        <ecNumber evidence="3 9">4.2.1.1</ecNumber>
    </recommendedName>
    <alternativeName>
        <fullName evidence="9">Carbonate dehydratase</fullName>
    </alternativeName>
</protein>
<evidence type="ECO:0000256" key="9">
    <source>
        <dbReference type="RuleBase" id="RU003956"/>
    </source>
</evidence>
<dbReference type="GO" id="GO:0008270">
    <property type="term" value="F:zinc ion binding"/>
    <property type="evidence" value="ECO:0007669"/>
    <property type="project" value="UniProtKB-UniRule"/>
</dbReference>
<feature type="binding site" evidence="8">
    <location>
        <position position="84"/>
    </location>
    <ligand>
        <name>Zn(2+)</name>
        <dbReference type="ChEBI" id="CHEBI:29105"/>
    </ligand>
</feature>
<feature type="binding site" evidence="8">
    <location>
        <position position="147"/>
    </location>
    <ligand>
        <name>Zn(2+)</name>
        <dbReference type="ChEBI" id="CHEBI:29105"/>
    </ligand>
</feature>
<dbReference type="InterPro" id="IPR015892">
    <property type="entry name" value="Carbonic_anhydrase_CS"/>
</dbReference>
<keyword evidence="4" id="KW-0702">S-nitrosylation</keyword>
<evidence type="ECO:0000313" key="11">
    <source>
        <dbReference type="Proteomes" id="UP001457282"/>
    </source>
</evidence>
<dbReference type="Proteomes" id="UP001457282">
    <property type="component" value="Unassembled WGS sequence"/>
</dbReference>
<organism evidence="10 11">
    <name type="scientific">Rubus argutus</name>
    <name type="common">Southern blackberry</name>
    <dbReference type="NCBI Taxonomy" id="59490"/>
    <lineage>
        <taxon>Eukaryota</taxon>
        <taxon>Viridiplantae</taxon>
        <taxon>Streptophyta</taxon>
        <taxon>Embryophyta</taxon>
        <taxon>Tracheophyta</taxon>
        <taxon>Spermatophyta</taxon>
        <taxon>Magnoliopsida</taxon>
        <taxon>eudicotyledons</taxon>
        <taxon>Gunneridae</taxon>
        <taxon>Pentapetalae</taxon>
        <taxon>rosids</taxon>
        <taxon>fabids</taxon>
        <taxon>Rosales</taxon>
        <taxon>Rosaceae</taxon>
        <taxon>Rosoideae</taxon>
        <taxon>Rosoideae incertae sedis</taxon>
        <taxon>Rubus</taxon>
    </lineage>
</organism>
<evidence type="ECO:0000256" key="6">
    <source>
        <dbReference type="ARBA" id="ARBA00023239"/>
    </source>
</evidence>
<dbReference type="FunFam" id="3.40.1050.10:FF:000003">
    <property type="entry name" value="Carbonic anhydrase"/>
    <property type="match status" value="1"/>
</dbReference>
<dbReference type="PROSITE" id="PS00705">
    <property type="entry name" value="PROK_CO2_ANHYDRASE_2"/>
    <property type="match status" value="1"/>
</dbReference>
<dbReference type="InterPro" id="IPR045066">
    <property type="entry name" value="Beta_CA_cladeB"/>
</dbReference>
<comment type="function">
    <text evidence="1 9">Reversible hydration of carbon dioxide.</text>
</comment>
<dbReference type="EC" id="4.2.1.1" evidence="3 9"/>
<dbReference type="GO" id="GO:0004089">
    <property type="term" value="F:carbonate dehydratase activity"/>
    <property type="evidence" value="ECO:0007669"/>
    <property type="project" value="UniProtKB-UniRule"/>
</dbReference>
<evidence type="ECO:0000256" key="4">
    <source>
        <dbReference type="ARBA" id="ARBA00022799"/>
    </source>
</evidence>
<dbReference type="EMBL" id="JBEDUW010000002">
    <property type="protein sequence ID" value="KAK9944015.1"/>
    <property type="molecule type" value="Genomic_DNA"/>
</dbReference>
<comment type="caution">
    <text evidence="10">The sequence shown here is derived from an EMBL/GenBank/DDBJ whole genome shotgun (WGS) entry which is preliminary data.</text>
</comment>
<accession>A0AAW1Y4M9</accession>
<evidence type="ECO:0000256" key="5">
    <source>
        <dbReference type="ARBA" id="ARBA00022833"/>
    </source>
</evidence>
<comment type="similarity">
    <text evidence="2 9">Belongs to the beta-class carbonic anhydrase family.</text>
</comment>
<dbReference type="InterPro" id="IPR036874">
    <property type="entry name" value="Carbonic_anhydrase_sf"/>
</dbReference>
<dbReference type="SUPFAM" id="SSF53056">
    <property type="entry name" value="beta-carbonic anhydrase, cab"/>
    <property type="match status" value="1"/>
</dbReference>
<evidence type="ECO:0000256" key="2">
    <source>
        <dbReference type="ARBA" id="ARBA00006217"/>
    </source>
</evidence>
<comment type="cofactor">
    <cofactor evidence="8">
        <name>Zn(2+)</name>
        <dbReference type="ChEBI" id="CHEBI:29105"/>
    </cofactor>
    <text evidence="8">Binds 1 zinc ion per subunit.</text>
</comment>
<feature type="binding site" evidence="8">
    <location>
        <position position="86"/>
    </location>
    <ligand>
        <name>Zn(2+)</name>
        <dbReference type="ChEBI" id="CHEBI:29105"/>
    </ligand>
</feature>
<dbReference type="PANTHER" id="PTHR11002:SF45">
    <property type="entry name" value="CARBONIC ANHYDRASE"/>
    <property type="match status" value="1"/>
</dbReference>
<dbReference type="SMART" id="SM00947">
    <property type="entry name" value="Pro_CA"/>
    <property type="match status" value="1"/>
</dbReference>
<keyword evidence="5 8" id="KW-0862">Zinc</keyword>
<dbReference type="Pfam" id="PF00484">
    <property type="entry name" value="Pro_CA"/>
    <property type="match status" value="1"/>
</dbReference>
<keyword evidence="8" id="KW-0479">Metal-binding</keyword>
<evidence type="ECO:0000313" key="10">
    <source>
        <dbReference type="EMBL" id="KAK9944015.1"/>
    </source>
</evidence>
<feature type="binding site" evidence="8">
    <location>
        <position position="144"/>
    </location>
    <ligand>
        <name>Zn(2+)</name>
        <dbReference type="ChEBI" id="CHEBI:29105"/>
    </ligand>
</feature>
<dbReference type="AlphaFoldDB" id="A0AAW1Y4M9"/>
<dbReference type="PROSITE" id="PS00704">
    <property type="entry name" value="PROK_CO2_ANHYDRASE_1"/>
    <property type="match status" value="1"/>
</dbReference>
<reference evidence="10 11" key="1">
    <citation type="journal article" date="2023" name="G3 (Bethesda)">
        <title>A chromosome-length genome assembly and annotation of blackberry (Rubus argutus, cv. 'Hillquist').</title>
        <authorList>
            <person name="Bruna T."/>
            <person name="Aryal R."/>
            <person name="Dudchenko O."/>
            <person name="Sargent D.J."/>
            <person name="Mead D."/>
            <person name="Buti M."/>
            <person name="Cavallini A."/>
            <person name="Hytonen T."/>
            <person name="Andres J."/>
            <person name="Pham M."/>
            <person name="Weisz D."/>
            <person name="Mascagni F."/>
            <person name="Usai G."/>
            <person name="Natali L."/>
            <person name="Bassil N."/>
            <person name="Fernandez G.E."/>
            <person name="Lomsadze A."/>
            <person name="Armour M."/>
            <person name="Olukolu B."/>
            <person name="Poorten T."/>
            <person name="Britton C."/>
            <person name="Davik J."/>
            <person name="Ashrafi H."/>
            <person name="Aiden E.L."/>
            <person name="Borodovsky M."/>
            <person name="Worthington M."/>
        </authorList>
    </citation>
    <scope>NUCLEOTIDE SEQUENCE [LARGE SCALE GENOMIC DNA]</scope>
    <source>
        <strain evidence="10">PI 553951</strain>
    </source>
</reference>
<evidence type="ECO:0000256" key="3">
    <source>
        <dbReference type="ARBA" id="ARBA00012925"/>
    </source>
</evidence>